<dbReference type="AlphaFoldDB" id="A0A238UCN3"/>
<protein>
    <submittedName>
        <fullName evidence="1">Afp1</fullName>
    </submittedName>
</protein>
<dbReference type="NCBIfam" id="TIGR02241">
    <property type="entry name" value="conserved hypothetical phage tail region protein"/>
    <property type="match status" value="1"/>
</dbReference>
<proteinExistence type="predicted"/>
<dbReference type="KEGG" id="tje:TJEJU_3280"/>
<dbReference type="EMBL" id="LT899436">
    <property type="protein sequence ID" value="SNR16931.1"/>
    <property type="molecule type" value="Genomic_DNA"/>
</dbReference>
<evidence type="ECO:0000313" key="1">
    <source>
        <dbReference type="EMBL" id="SNR16931.1"/>
    </source>
</evidence>
<dbReference type="PANTHER" id="PTHR38009:SF1">
    <property type="entry name" value="CONSERVED HYPOTHETICAL PHAGE TAIL PROTEIN"/>
    <property type="match status" value="1"/>
</dbReference>
<name>A0A238UCN3_9FLAO</name>
<evidence type="ECO:0000313" key="2">
    <source>
        <dbReference type="Proteomes" id="UP000215214"/>
    </source>
</evidence>
<reference evidence="1 2" key="1">
    <citation type="submission" date="2017-07" db="EMBL/GenBank/DDBJ databases">
        <authorList>
            <person name="Sun Z.S."/>
            <person name="Albrecht U."/>
            <person name="Echele G."/>
            <person name="Lee C.C."/>
        </authorList>
    </citation>
    <scope>NUCLEOTIDE SEQUENCE [LARGE SCALE GENOMIC DNA]</scope>
    <source>
        <strain evidence="2">type strain: KCTC 22618</strain>
    </source>
</reference>
<dbReference type="PANTHER" id="PTHR38009">
    <property type="entry name" value="CONSERVED HYPOTHETICAL PHAGE TAIL PROTEIN"/>
    <property type="match status" value="1"/>
</dbReference>
<dbReference type="RefSeq" id="WP_095073824.1">
    <property type="nucleotide sequence ID" value="NZ_LT899436.1"/>
</dbReference>
<organism evidence="1 2">
    <name type="scientific">Tenacibaculum jejuense</name>
    <dbReference type="NCBI Taxonomy" id="584609"/>
    <lineage>
        <taxon>Bacteria</taxon>
        <taxon>Pseudomonadati</taxon>
        <taxon>Bacteroidota</taxon>
        <taxon>Flavobacteriia</taxon>
        <taxon>Flavobacteriales</taxon>
        <taxon>Flavobacteriaceae</taxon>
        <taxon>Tenacibaculum</taxon>
    </lineage>
</organism>
<dbReference type="GO" id="GO:0005198">
    <property type="term" value="F:structural molecule activity"/>
    <property type="evidence" value="ECO:0007669"/>
    <property type="project" value="InterPro"/>
</dbReference>
<dbReference type="InterPro" id="IPR011747">
    <property type="entry name" value="CHP02241"/>
</dbReference>
<keyword evidence="2" id="KW-1185">Reference proteome</keyword>
<dbReference type="OrthoDB" id="73314at2"/>
<accession>A0A238UCN3</accession>
<gene>
    <name evidence="1" type="ORF">TJEJU_3280</name>
</gene>
<sequence length="149" mass="17339">MALTKQHIIENYPLPVYNYKVTIDDVSEGMSFSEISGLEIKHEEVIYKHGFSWLMGYKIIKGQRQPIRLNLKRGVVQQRSLFHDWMLSEDKKNIRIDLCDQEEVPIVSWEVYRALPIGLEAPSFNANTNDIAIENLTLVAHDLKVIYHQ</sequence>
<dbReference type="Pfam" id="PF06841">
    <property type="entry name" value="Phage_T4_gp19"/>
    <property type="match status" value="1"/>
</dbReference>
<dbReference type="Proteomes" id="UP000215214">
    <property type="component" value="Chromosome TJEJU"/>
</dbReference>
<dbReference type="InterPro" id="IPR010667">
    <property type="entry name" value="Phage_T4_Gp19"/>
</dbReference>